<dbReference type="Proteomes" id="UP001152759">
    <property type="component" value="Chromosome 6"/>
</dbReference>
<dbReference type="InterPro" id="IPR045857">
    <property type="entry name" value="O16G_dom_2"/>
</dbReference>
<dbReference type="SMART" id="SM00642">
    <property type="entry name" value="Aamy"/>
    <property type="match status" value="1"/>
</dbReference>
<dbReference type="SUPFAM" id="SSF51445">
    <property type="entry name" value="(Trans)glycosidases"/>
    <property type="match status" value="1"/>
</dbReference>
<dbReference type="PANTHER" id="PTHR10357:SF179">
    <property type="entry name" value="NEUTRAL AND BASIC AMINO ACID TRANSPORT PROTEIN RBAT"/>
    <property type="match status" value="1"/>
</dbReference>
<evidence type="ECO:0000313" key="9">
    <source>
        <dbReference type="EMBL" id="CAH0391481.1"/>
    </source>
</evidence>
<dbReference type="InterPro" id="IPR006047">
    <property type="entry name" value="GH13_cat_dom"/>
</dbReference>
<comment type="catalytic activity">
    <reaction evidence="1">
        <text>Hydrolysis of terminal, non-reducing (1-&gt;4)-linked alpha-D-glucose residues with release of alpha-D-glucose.</text>
        <dbReference type="EC" id="3.2.1.20"/>
    </reaction>
</comment>
<feature type="domain" description="Glycosyl hydrolase family 13 catalytic" evidence="8">
    <location>
        <begin position="37"/>
        <end position="430"/>
    </location>
</feature>
<proteinExistence type="inferred from homology"/>
<name>A0A9P0ACJ1_BEMTA</name>
<gene>
    <name evidence="9" type="ORF">BEMITA_LOCUS10092</name>
</gene>
<keyword evidence="5" id="KW-0378">Hydrolase</keyword>
<keyword evidence="7" id="KW-0732">Signal</keyword>
<organism evidence="9 10">
    <name type="scientific">Bemisia tabaci</name>
    <name type="common">Sweetpotato whitefly</name>
    <name type="synonym">Aleurodes tabaci</name>
    <dbReference type="NCBI Taxonomy" id="7038"/>
    <lineage>
        <taxon>Eukaryota</taxon>
        <taxon>Metazoa</taxon>
        <taxon>Ecdysozoa</taxon>
        <taxon>Arthropoda</taxon>
        <taxon>Hexapoda</taxon>
        <taxon>Insecta</taxon>
        <taxon>Pterygota</taxon>
        <taxon>Neoptera</taxon>
        <taxon>Paraneoptera</taxon>
        <taxon>Hemiptera</taxon>
        <taxon>Sternorrhyncha</taxon>
        <taxon>Aleyrodoidea</taxon>
        <taxon>Aleyrodidae</taxon>
        <taxon>Aleyrodinae</taxon>
        <taxon>Bemisia</taxon>
    </lineage>
</organism>
<dbReference type="PANTHER" id="PTHR10357">
    <property type="entry name" value="ALPHA-AMYLASE FAMILY MEMBER"/>
    <property type="match status" value="1"/>
</dbReference>
<protein>
    <recommendedName>
        <fullName evidence="3">alpha-glucosidase</fullName>
        <ecNumber evidence="3">3.2.1.20</ecNumber>
    </recommendedName>
</protein>
<dbReference type="Pfam" id="PF00128">
    <property type="entry name" value="Alpha-amylase"/>
    <property type="match status" value="1"/>
</dbReference>
<evidence type="ECO:0000256" key="5">
    <source>
        <dbReference type="ARBA" id="ARBA00023295"/>
    </source>
</evidence>
<feature type="signal peptide" evidence="7">
    <location>
        <begin position="1"/>
        <end position="24"/>
    </location>
</feature>
<evidence type="ECO:0000256" key="6">
    <source>
        <dbReference type="SAM" id="MobiDB-lite"/>
    </source>
</evidence>
<dbReference type="AlphaFoldDB" id="A0A9P0ACJ1"/>
<evidence type="ECO:0000313" key="10">
    <source>
        <dbReference type="Proteomes" id="UP001152759"/>
    </source>
</evidence>
<dbReference type="FunFam" id="3.90.400.10:FF:000001">
    <property type="entry name" value="Maltase A3, isoform A"/>
    <property type="match status" value="1"/>
</dbReference>
<dbReference type="Gene3D" id="3.90.400.10">
    <property type="entry name" value="Oligo-1,6-glucosidase, Domain 2"/>
    <property type="match status" value="1"/>
</dbReference>
<keyword evidence="10" id="KW-1185">Reference proteome</keyword>
<dbReference type="EC" id="3.2.1.20" evidence="3"/>
<evidence type="ECO:0000256" key="2">
    <source>
        <dbReference type="ARBA" id="ARBA00008061"/>
    </source>
</evidence>
<dbReference type="EMBL" id="OU963867">
    <property type="protein sequence ID" value="CAH0391481.1"/>
    <property type="molecule type" value="Genomic_DNA"/>
</dbReference>
<feature type="chain" id="PRO_5040508809" description="alpha-glucosidase" evidence="7">
    <location>
        <begin position="25"/>
        <end position="584"/>
    </location>
</feature>
<dbReference type="CDD" id="cd11328">
    <property type="entry name" value="AmyAc_maltase"/>
    <property type="match status" value="1"/>
</dbReference>
<comment type="similarity">
    <text evidence="2">Belongs to the glycosyl hydrolase 13 family.</text>
</comment>
<feature type="compositionally biased region" description="Polar residues" evidence="6">
    <location>
        <begin position="433"/>
        <end position="443"/>
    </location>
</feature>
<dbReference type="GO" id="GO:0005975">
    <property type="term" value="P:carbohydrate metabolic process"/>
    <property type="evidence" value="ECO:0007669"/>
    <property type="project" value="InterPro"/>
</dbReference>
<sequence length="584" mass="66676">MLTMKTSLWLLLATILWQWCPIGSTELDWWQKTVIYQIYPRSFQDSDGDGVGDLRGIIHRADYVRSVGVGSIWLSPIFKSPMVDFGYDITDYKAIDPLFGTMDDFQELLQVYHELGIKVLLDLVPNHTSDEHPWFQKSVAGIDPYTDYYVWVEAKKGANGTREPPSNWLSTFSGSAWTWNEKRGKYYLHQYQVKQPDLDYRNPKVLDEILDVIRFWLDKGVDGFRVDTAWTFVEDNRWLDEPRSNKSGVPLDDVDSLVHIYTQDQWGSYEVAFAFRALLDEYTRKTNSTKFLTTEAHTSIFFNNLWYGNATVPGSHFPFNFLFLSDVNQSSTAADWAHVINEYYDALPEGAWPNWVIGNHDTHRPATRFGRVFLDCLHFIQFLLPGTCITYNGDEFAMEDTYVRWSETLDPQAKGAGIDRFEEKSRDPERSPLQWNSSTSAGFSTNRTTWLPVNPEYYSFNEAAQSGQTKSHLSVYKSLIPLKLLPVVQEGVLQVWAHGEVLVITRAGREQVEFLTLANIGDFETTVDLYALLPAAKWRVYASSLNCEHLEGDVIYDGALRLRPKAGAVLTNESAAGPGGYLRG</sequence>
<keyword evidence="4" id="KW-0325">Glycoprotein</keyword>
<evidence type="ECO:0000256" key="3">
    <source>
        <dbReference type="ARBA" id="ARBA00012741"/>
    </source>
</evidence>
<reference evidence="9" key="1">
    <citation type="submission" date="2021-12" db="EMBL/GenBank/DDBJ databases">
        <authorList>
            <person name="King R."/>
        </authorList>
    </citation>
    <scope>NUCLEOTIDE SEQUENCE</scope>
</reference>
<dbReference type="GO" id="GO:0004558">
    <property type="term" value="F:alpha-1,4-glucosidase activity"/>
    <property type="evidence" value="ECO:0007669"/>
    <property type="project" value="UniProtKB-EC"/>
</dbReference>
<evidence type="ECO:0000259" key="8">
    <source>
        <dbReference type="SMART" id="SM00642"/>
    </source>
</evidence>
<evidence type="ECO:0000256" key="7">
    <source>
        <dbReference type="SAM" id="SignalP"/>
    </source>
</evidence>
<dbReference type="InterPro" id="IPR017853">
    <property type="entry name" value="GH"/>
</dbReference>
<dbReference type="Gene3D" id="3.20.20.80">
    <property type="entry name" value="Glycosidases"/>
    <property type="match status" value="1"/>
</dbReference>
<feature type="region of interest" description="Disordered" evidence="6">
    <location>
        <begin position="416"/>
        <end position="443"/>
    </location>
</feature>
<evidence type="ECO:0000256" key="1">
    <source>
        <dbReference type="ARBA" id="ARBA00001657"/>
    </source>
</evidence>
<keyword evidence="5" id="KW-0326">Glycosidase</keyword>
<accession>A0A9P0ACJ1</accession>
<feature type="compositionally biased region" description="Basic and acidic residues" evidence="6">
    <location>
        <begin position="417"/>
        <end position="430"/>
    </location>
</feature>
<evidence type="ECO:0000256" key="4">
    <source>
        <dbReference type="ARBA" id="ARBA00023180"/>
    </source>
</evidence>